<feature type="non-terminal residue" evidence="1">
    <location>
        <position position="43"/>
    </location>
</feature>
<feature type="non-terminal residue" evidence="1">
    <location>
        <position position="1"/>
    </location>
</feature>
<evidence type="ECO:0000313" key="1">
    <source>
        <dbReference type="EMBL" id="CAA9349966.1"/>
    </source>
</evidence>
<organism evidence="1">
    <name type="scientific">uncultured Gemmatimonadota bacterium</name>
    <dbReference type="NCBI Taxonomy" id="203437"/>
    <lineage>
        <taxon>Bacteria</taxon>
        <taxon>Pseudomonadati</taxon>
        <taxon>Gemmatimonadota</taxon>
        <taxon>environmental samples</taxon>
    </lineage>
</organism>
<name>A0A6J4M4S6_9BACT</name>
<dbReference type="EMBL" id="CADCTV010000640">
    <property type="protein sequence ID" value="CAA9349966.1"/>
    <property type="molecule type" value="Genomic_DNA"/>
</dbReference>
<reference evidence="1" key="1">
    <citation type="submission" date="2020-02" db="EMBL/GenBank/DDBJ databases">
        <authorList>
            <person name="Meier V. D."/>
        </authorList>
    </citation>
    <scope>NUCLEOTIDE SEQUENCE</scope>
    <source>
        <strain evidence="1">AVDCRST_MAG89</strain>
    </source>
</reference>
<gene>
    <name evidence="1" type="ORF">AVDCRST_MAG89-3073</name>
</gene>
<proteinExistence type="predicted"/>
<dbReference type="AlphaFoldDB" id="A0A6J4M4S6"/>
<sequence>CRQACCSGCCGRCSARMWLLRRARPSHSPRPCCCRGRSHATAG</sequence>
<protein>
    <submittedName>
        <fullName evidence="1">Uncharacterized protein</fullName>
    </submittedName>
</protein>
<accession>A0A6J4M4S6</accession>